<evidence type="ECO:0000256" key="1">
    <source>
        <dbReference type="ARBA" id="ARBA00010296"/>
    </source>
</evidence>
<dbReference type="InterPro" id="IPR012556">
    <property type="entry name" value="Entericidin"/>
</dbReference>
<keyword evidence="5" id="KW-0564">Palmitate</keyword>
<comment type="similarity">
    <text evidence="1">Belongs to the EcnA/EcnB lipoprotein family.</text>
</comment>
<dbReference type="Proteomes" id="UP001556653">
    <property type="component" value="Unassembled WGS sequence"/>
</dbReference>
<comment type="caution">
    <text evidence="8">The sequence shown here is derived from an EMBL/GenBank/DDBJ whole genome shotgun (WGS) entry which is preliminary data.</text>
</comment>
<evidence type="ECO:0000256" key="5">
    <source>
        <dbReference type="ARBA" id="ARBA00023139"/>
    </source>
</evidence>
<dbReference type="PROSITE" id="PS51257">
    <property type="entry name" value="PROKAR_LIPOPROTEIN"/>
    <property type="match status" value="1"/>
</dbReference>
<feature type="chain" id="PRO_5046475666" evidence="7">
    <location>
        <begin position="24"/>
        <end position="50"/>
    </location>
</feature>
<evidence type="ECO:0000256" key="7">
    <source>
        <dbReference type="SAM" id="SignalP"/>
    </source>
</evidence>
<feature type="signal peptide" evidence="7">
    <location>
        <begin position="1"/>
        <end position="23"/>
    </location>
</feature>
<keyword evidence="6 8" id="KW-0449">Lipoprotein</keyword>
<evidence type="ECO:0000256" key="3">
    <source>
        <dbReference type="ARBA" id="ARBA00022729"/>
    </source>
</evidence>
<name>A0ABV3SBS2_9GAMM</name>
<keyword evidence="9" id="KW-1185">Reference proteome</keyword>
<evidence type="ECO:0000313" key="9">
    <source>
        <dbReference type="Proteomes" id="UP001556653"/>
    </source>
</evidence>
<gene>
    <name evidence="8" type="ORF">V6X64_05795</name>
</gene>
<dbReference type="EMBL" id="JBAKFJ010000001">
    <property type="protein sequence ID" value="MEX0386509.1"/>
    <property type="molecule type" value="Genomic_DNA"/>
</dbReference>
<dbReference type="Pfam" id="PF08085">
    <property type="entry name" value="Entericidin"/>
    <property type="match status" value="1"/>
</dbReference>
<organism evidence="8 9">
    <name type="scientific">Spiribacter onubensis</name>
    <dbReference type="NCBI Taxonomy" id="3122420"/>
    <lineage>
        <taxon>Bacteria</taxon>
        <taxon>Pseudomonadati</taxon>
        <taxon>Pseudomonadota</taxon>
        <taxon>Gammaproteobacteria</taxon>
        <taxon>Chromatiales</taxon>
        <taxon>Ectothiorhodospiraceae</taxon>
        <taxon>Spiribacter</taxon>
    </lineage>
</organism>
<keyword evidence="4" id="KW-0472">Membrane</keyword>
<reference evidence="8 9" key="1">
    <citation type="submission" date="2024-02" db="EMBL/GenBank/DDBJ databases">
        <title>New especies of Spiribacter isolated from saline water.</title>
        <authorList>
            <person name="Leon M.J."/>
            <person name="De La Haba R."/>
            <person name="Sanchez-Porro C."/>
            <person name="Ventosa A."/>
        </authorList>
    </citation>
    <scope>NUCLEOTIDE SEQUENCE [LARGE SCALE GENOMIC DNA]</scope>
    <source>
        <strain evidence="9">ag22IC4-227</strain>
    </source>
</reference>
<accession>A0ABV3SBS2</accession>
<protein>
    <submittedName>
        <fullName evidence="8">Entericidin A/B family lipoprotein</fullName>
    </submittedName>
</protein>
<evidence type="ECO:0000256" key="6">
    <source>
        <dbReference type="ARBA" id="ARBA00023288"/>
    </source>
</evidence>
<evidence type="ECO:0000256" key="4">
    <source>
        <dbReference type="ARBA" id="ARBA00023136"/>
    </source>
</evidence>
<dbReference type="RefSeq" id="WP_367966978.1">
    <property type="nucleotide sequence ID" value="NZ_JBAKFI010000001.1"/>
</dbReference>
<evidence type="ECO:0000256" key="2">
    <source>
        <dbReference type="ARBA" id="ARBA00022475"/>
    </source>
</evidence>
<evidence type="ECO:0000313" key="8">
    <source>
        <dbReference type="EMBL" id="MEX0386509.1"/>
    </source>
</evidence>
<proteinExistence type="inferred from homology"/>
<sequence>MSSSTPRLVAVMALMGVVSLSLAGCNTVEGLGKDIQSAGQAVEKTAEKDK</sequence>
<keyword evidence="3 7" id="KW-0732">Signal</keyword>
<keyword evidence="2" id="KW-1003">Cell membrane</keyword>